<reference evidence="3" key="1">
    <citation type="submission" date="2010-03" db="EMBL/GenBank/DDBJ databases">
        <title>The genome sequence of Synergistetes sp. SGP1.</title>
        <authorList>
            <consortium name="metaHIT consortium -- http://www.metahit.eu/"/>
            <person name="Pajon A."/>
            <person name="Turner K."/>
            <person name="Parkhill J."/>
            <person name="Wade W."/>
            <person name="Vartoukian S."/>
        </authorList>
    </citation>
    <scope>NUCLEOTIDE SEQUENCE [LARGE SCALE GENOMIC DNA]</scope>
    <source>
        <strain evidence="3">SGP1</strain>
    </source>
</reference>
<sequence>MNMKRITGRAILALLLASAIGAALALGADAASSARKRARLKNTPPPGWQFEVGYTLWRAQRGLDATPQTWKKYQRERKRLAQRGKLRGLDTRLLNSVDWTIEELAEFLEVQQEQMRADN</sequence>
<accession>A0AB94IVX0</accession>
<organism evidence="2 3">
    <name type="scientific">Fretibacterium fastidiosum</name>
    <dbReference type="NCBI Taxonomy" id="651822"/>
    <lineage>
        <taxon>Bacteria</taxon>
        <taxon>Thermotogati</taxon>
        <taxon>Synergistota</taxon>
        <taxon>Synergistia</taxon>
        <taxon>Synergistales</taxon>
        <taxon>Aminobacteriaceae</taxon>
        <taxon>Fretibacterium</taxon>
    </lineage>
</organism>
<dbReference type="Proteomes" id="UP000008957">
    <property type="component" value="Chromosome"/>
</dbReference>
<feature type="chain" id="PRO_5044504388" evidence="1">
    <location>
        <begin position="26"/>
        <end position="119"/>
    </location>
</feature>
<evidence type="ECO:0000256" key="1">
    <source>
        <dbReference type="SAM" id="SignalP"/>
    </source>
</evidence>
<keyword evidence="3" id="KW-1185">Reference proteome</keyword>
<dbReference type="KEGG" id="sbr:SY1_04890"/>
<proteinExistence type="predicted"/>
<reference evidence="2 3" key="2">
    <citation type="submission" date="2010-03" db="EMBL/GenBank/DDBJ databases">
        <authorList>
            <person name="Pajon A."/>
        </authorList>
    </citation>
    <scope>NUCLEOTIDE SEQUENCE [LARGE SCALE GENOMIC DNA]</scope>
    <source>
        <strain evidence="2 3">SGP1</strain>
    </source>
</reference>
<dbReference type="AlphaFoldDB" id="A0AB94IVX0"/>
<gene>
    <name evidence="2" type="ORF">SY1_04890</name>
</gene>
<protein>
    <submittedName>
        <fullName evidence="2">Uncharacterized protein</fullName>
    </submittedName>
</protein>
<keyword evidence="1" id="KW-0732">Signal</keyword>
<feature type="signal peptide" evidence="1">
    <location>
        <begin position="1"/>
        <end position="25"/>
    </location>
</feature>
<evidence type="ECO:0000313" key="2">
    <source>
        <dbReference type="EMBL" id="CBL27910.1"/>
    </source>
</evidence>
<evidence type="ECO:0000313" key="3">
    <source>
        <dbReference type="Proteomes" id="UP000008957"/>
    </source>
</evidence>
<dbReference type="EMBL" id="FP929056">
    <property type="protein sequence ID" value="CBL27910.1"/>
    <property type="molecule type" value="Genomic_DNA"/>
</dbReference>
<name>A0AB94IVX0_9BACT</name>